<organism evidence="2 3">
    <name type="scientific">Saccharophagus degradans</name>
    <dbReference type="NCBI Taxonomy" id="86304"/>
    <lineage>
        <taxon>Bacteria</taxon>
        <taxon>Pseudomonadati</taxon>
        <taxon>Pseudomonadota</taxon>
        <taxon>Gammaproteobacteria</taxon>
        <taxon>Cellvibrionales</taxon>
        <taxon>Cellvibrionaceae</taxon>
        <taxon>Saccharophagus</taxon>
    </lineage>
</organism>
<keyword evidence="1" id="KW-1133">Transmembrane helix</keyword>
<dbReference type="InterPro" id="IPR008620">
    <property type="entry name" value="FixH"/>
</dbReference>
<reference evidence="2" key="1">
    <citation type="submission" date="2023-07" db="EMBL/GenBank/DDBJ databases">
        <title>Genome content predicts the carbon catabolic preferences of heterotrophic bacteria.</title>
        <authorList>
            <person name="Gralka M."/>
        </authorList>
    </citation>
    <scope>NUCLEOTIDE SEQUENCE</scope>
    <source>
        <strain evidence="2">I3M17_2</strain>
    </source>
</reference>
<accession>A0AAW7XBC4</accession>
<protein>
    <submittedName>
        <fullName evidence="2">FixH family protein</fullName>
    </submittedName>
</protein>
<evidence type="ECO:0000313" key="3">
    <source>
        <dbReference type="Proteomes" id="UP001169760"/>
    </source>
</evidence>
<keyword evidence="1" id="KW-0472">Membrane</keyword>
<comment type="caution">
    <text evidence="2">The sequence shown here is derived from an EMBL/GenBank/DDBJ whole genome shotgun (WGS) entry which is preliminary data.</text>
</comment>
<dbReference type="Proteomes" id="UP001169760">
    <property type="component" value="Unassembled WGS sequence"/>
</dbReference>
<proteinExistence type="predicted"/>
<dbReference type="AlphaFoldDB" id="A0AAW7XBC4"/>
<dbReference type="EMBL" id="JAUOPB010000015">
    <property type="protein sequence ID" value="MDO6424520.1"/>
    <property type="molecule type" value="Genomic_DNA"/>
</dbReference>
<evidence type="ECO:0000313" key="2">
    <source>
        <dbReference type="EMBL" id="MDO6424520.1"/>
    </source>
</evidence>
<keyword evidence="1" id="KW-0812">Transmembrane</keyword>
<gene>
    <name evidence="2" type="ORF">Q4521_18680</name>
</gene>
<evidence type="ECO:0000256" key="1">
    <source>
        <dbReference type="SAM" id="Phobius"/>
    </source>
</evidence>
<sequence length="190" mass="20939">MSNMNNAQTEGKPWYKEFWGWFVFAPLIFIACVCSVLLTVAYSLKDDVVTDDYYKKGRMINNTFAATRAAQDLGLTAMVVLDATAENITVSLNAASPVFAPEVTLIFSHPMESGLDKTYKLVRQPGSNETAVYTAATEAPIKGRHYLQLSYYVDAPKAMRTEADPDPKVEAWRLVGELDVSANATVTLTP</sequence>
<dbReference type="Pfam" id="PF05751">
    <property type="entry name" value="FixH"/>
    <property type="match status" value="1"/>
</dbReference>
<name>A0AAW7XBC4_9GAMM</name>
<dbReference type="RefSeq" id="WP_416458635.1">
    <property type="nucleotide sequence ID" value="NZ_CP160473.1"/>
</dbReference>
<feature type="transmembrane region" description="Helical" evidence="1">
    <location>
        <begin position="20"/>
        <end position="44"/>
    </location>
</feature>